<keyword evidence="3" id="KW-1185">Reference proteome</keyword>
<organism evidence="2 3">
    <name type="scientific">Stenotrophomonas daejeonensis</name>
    <dbReference type="NCBI Taxonomy" id="659018"/>
    <lineage>
        <taxon>Bacteria</taxon>
        <taxon>Pseudomonadati</taxon>
        <taxon>Pseudomonadota</taxon>
        <taxon>Gammaproteobacteria</taxon>
        <taxon>Lysobacterales</taxon>
        <taxon>Lysobacteraceae</taxon>
        <taxon>Stenotrophomonas</taxon>
    </lineage>
</organism>
<evidence type="ECO:0000313" key="2">
    <source>
        <dbReference type="EMBL" id="KRG87449.1"/>
    </source>
</evidence>
<gene>
    <name evidence="2" type="ORF">ABB34_04850</name>
</gene>
<dbReference type="SUPFAM" id="SSF109604">
    <property type="entry name" value="HD-domain/PDEase-like"/>
    <property type="match status" value="1"/>
</dbReference>
<dbReference type="PROSITE" id="PS51833">
    <property type="entry name" value="HDOD"/>
    <property type="match status" value="1"/>
</dbReference>
<accession>A0A0R0DZ70</accession>
<proteinExistence type="predicted"/>
<dbReference type="Proteomes" id="UP000050940">
    <property type="component" value="Unassembled WGS sequence"/>
</dbReference>
<sequence length="361" mass="39168">MTLATVILSAIVAALLAGAVAAWAFGRRRADGRGQGWSFVPETSQDASAAPVALDPALLPGMRQRFLRAALGVDEAGATDDDASAHQQVADEVLLALERADLSQRYIPRRPHLLPQLIQSVNDSTASARSIGRIIGSDPVLTVNLLRIANSSLYRFQQQEVRSIERAVTLVGNEGIRQIISAALVQPVMNPPERDGGRFSQRLWDYTLRMSLATADHARSIEREDGFSAQLAGLLRGLGMVIVVHATAEAYSRRQTLAPSPEVLLSLLERCTPQLAARIARQWELSTDVAAALEGQAAWPRAKALARSLEVGELAAALSMLCRENLMETDEALQLLAGCVPGHVAEWLWKRVNPDDPQQDE</sequence>
<evidence type="ECO:0000259" key="1">
    <source>
        <dbReference type="PROSITE" id="PS51833"/>
    </source>
</evidence>
<evidence type="ECO:0000313" key="3">
    <source>
        <dbReference type="Proteomes" id="UP000050940"/>
    </source>
</evidence>
<dbReference type="Gene3D" id="1.10.3210.10">
    <property type="entry name" value="Hypothetical protein af1432"/>
    <property type="match status" value="1"/>
</dbReference>
<dbReference type="AlphaFoldDB" id="A0A0R0DZ70"/>
<dbReference type="EMBL" id="LDJP01000023">
    <property type="protein sequence ID" value="KRG87449.1"/>
    <property type="molecule type" value="Genomic_DNA"/>
</dbReference>
<dbReference type="Pfam" id="PF08668">
    <property type="entry name" value="HDOD"/>
    <property type="match status" value="1"/>
</dbReference>
<dbReference type="PANTHER" id="PTHR33525">
    <property type="match status" value="1"/>
</dbReference>
<dbReference type="PATRIC" id="fig|659018.3.peg.874"/>
<dbReference type="InterPro" id="IPR052340">
    <property type="entry name" value="RNase_Y/CdgJ"/>
</dbReference>
<dbReference type="STRING" id="659018.ABB34_04850"/>
<dbReference type="InterPro" id="IPR013976">
    <property type="entry name" value="HDOD"/>
</dbReference>
<protein>
    <recommendedName>
        <fullName evidence="1">HDOD domain-containing protein</fullName>
    </recommendedName>
</protein>
<comment type="caution">
    <text evidence="2">The sequence shown here is derived from an EMBL/GenBank/DDBJ whole genome shotgun (WGS) entry which is preliminary data.</text>
</comment>
<name>A0A0R0DZ70_9GAMM</name>
<feature type="domain" description="HDOD" evidence="1">
    <location>
        <begin position="107"/>
        <end position="299"/>
    </location>
</feature>
<dbReference type="PANTHER" id="PTHR33525:SF6">
    <property type="entry name" value="HDOD DOMAIN-CONTAINING PROTEIN"/>
    <property type="match status" value="1"/>
</dbReference>
<reference evidence="2 3" key="1">
    <citation type="submission" date="2015-05" db="EMBL/GenBank/DDBJ databases">
        <title>Genome sequencing and analysis of members of genus Stenotrophomonas.</title>
        <authorList>
            <person name="Patil P.P."/>
            <person name="Midha S."/>
            <person name="Patil P.B."/>
        </authorList>
    </citation>
    <scope>NUCLEOTIDE SEQUENCE [LARGE SCALE GENOMIC DNA]</scope>
    <source>
        <strain evidence="2 3">JCM 16244</strain>
    </source>
</reference>